<dbReference type="HOGENOM" id="CLU_075053_3_3_0"/>
<dbReference type="InterPro" id="IPR018490">
    <property type="entry name" value="cNMP-bd_dom_sf"/>
</dbReference>
<dbReference type="InterPro" id="IPR012318">
    <property type="entry name" value="HTH_CRP"/>
</dbReference>
<dbReference type="GO" id="GO:0003677">
    <property type="term" value="F:DNA binding"/>
    <property type="evidence" value="ECO:0007669"/>
    <property type="project" value="UniProtKB-KW"/>
</dbReference>
<accession>E8X6R9</accession>
<proteinExistence type="predicted"/>
<evidence type="ECO:0000256" key="3">
    <source>
        <dbReference type="ARBA" id="ARBA00023163"/>
    </source>
</evidence>
<dbReference type="PROSITE" id="PS51063">
    <property type="entry name" value="HTH_CRP_2"/>
    <property type="match status" value="1"/>
</dbReference>
<dbReference type="InterPro" id="IPR050397">
    <property type="entry name" value="Env_Response_Regulators"/>
</dbReference>
<dbReference type="InterPro" id="IPR014710">
    <property type="entry name" value="RmlC-like_jellyroll"/>
</dbReference>
<name>E8X6R9_GRATM</name>
<dbReference type="Pfam" id="PF13545">
    <property type="entry name" value="HTH_Crp_2"/>
    <property type="match status" value="1"/>
</dbReference>
<reference evidence="7" key="1">
    <citation type="submission" date="2011-01" db="EMBL/GenBank/DDBJ databases">
        <title>Complete sequence of plasmid2 of Acidobacterium sp. MP5ACTX9.</title>
        <authorList>
            <consortium name="US DOE Joint Genome Institute"/>
            <person name="Lucas S."/>
            <person name="Copeland A."/>
            <person name="Lapidus A."/>
            <person name="Cheng J.-F."/>
            <person name="Goodwin L."/>
            <person name="Pitluck S."/>
            <person name="Teshima H."/>
            <person name="Detter J.C."/>
            <person name="Han C."/>
            <person name="Tapia R."/>
            <person name="Land M."/>
            <person name="Hauser L."/>
            <person name="Kyrpides N."/>
            <person name="Ivanova N."/>
            <person name="Ovchinnikova G."/>
            <person name="Pagani I."/>
            <person name="Rawat S.R."/>
            <person name="Mannisto M."/>
            <person name="Haggblom M.M."/>
            <person name="Woyke T."/>
        </authorList>
    </citation>
    <scope>NUCLEOTIDE SEQUENCE [LARGE SCALE GENOMIC DNA]</scope>
    <source>
        <strain evidence="7">MP5ACTX9</strain>
        <plasmid evidence="7">Plasmid pACIX902</plasmid>
    </source>
</reference>
<dbReference type="SUPFAM" id="SSF46785">
    <property type="entry name" value="Winged helix' DNA-binding domain"/>
    <property type="match status" value="1"/>
</dbReference>
<keyword evidence="7" id="KW-1185">Reference proteome</keyword>
<keyword evidence="6" id="KW-0614">Plasmid</keyword>
<dbReference type="Pfam" id="PF00027">
    <property type="entry name" value="cNMP_binding"/>
    <property type="match status" value="1"/>
</dbReference>
<gene>
    <name evidence="6" type="ordered locus">AciX9_3943</name>
</gene>
<evidence type="ECO:0000313" key="7">
    <source>
        <dbReference type="Proteomes" id="UP000000343"/>
    </source>
</evidence>
<evidence type="ECO:0000256" key="2">
    <source>
        <dbReference type="ARBA" id="ARBA00023125"/>
    </source>
</evidence>
<dbReference type="GO" id="GO:0003700">
    <property type="term" value="F:DNA-binding transcription factor activity"/>
    <property type="evidence" value="ECO:0007669"/>
    <property type="project" value="TreeGrafter"/>
</dbReference>
<evidence type="ECO:0000256" key="1">
    <source>
        <dbReference type="ARBA" id="ARBA00023015"/>
    </source>
</evidence>
<dbReference type="CDD" id="cd00038">
    <property type="entry name" value="CAP_ED"/>
    <property type="match status" value="1"/>
</dbReference>
<dbReference type="InterPro" id="IPR036388">
    <property type="entry name" value="WH-like_DNA-bd_sf"/>
</dbReference>
<feature type="domain" description="HTH crp-type" evidence="5">
    <location>
        <begin position="161"/>
        <end position="231"/>
    </location>
</feature>
<keyword evidence="1" id="KW-0805">Transcription regulation</keyword>
<keyword evidence="3" id="KW-0804">Transcription</keyword>
<dbReference type="SMART" id="SM00100">
    <property type="entry name" value="cNMP"/>
    <property type="match status" value="1"/>
</dbReference>
<dbReference type="AlphaFoldDB" id="E8X6R9"/>
<dbReference type="InterPro" id="IPR036390">
    <property type="entry name" value="WH_DNA-bd_sf"/>
</dbReference>
<evidence type="ECO:0000259" key="5">
    <source>
        <dbReference type="PROSITE" id="PS51063"/>
    </source>
</evidence>
<dbReference type="PANTHER" id="PTHR24567:SF68">
    <property type="entry name" value="DNA-BINDING TRANSCRIPTIONAL DUAL REGULATOR CRP"/>
    <property type="match status" value="1"/>
</dbReference>
<sequence>MEQSHNMSDRLKTTDAKHKIQQTIFPIAPSPQFRLVAEGPGKVTMLYPKGSRIFSQGDLASHVYFIRDGSVKLSAFTAEGKEATLALLHTNDFLGEECISGENKLRSTSAIAGRNSLLVRIKKSNMVQSLRDHPDFMMEFFLYLLEKTSGMQENLTNLLCHRSEQRLARTLILLAEATDSAASETLLPEISQEDLAAMVGCTRSRANRLLNQFRKKGLIDYGHRITINKKLLQSVLKSVPSRAVNSHALIAGGKLIWE</sequence>
<dbReference type="KEGG" id="acm:AciX9_3943"/>
<geneLocation type="plasmid" evidence="6 7">
    <name>pACIX902</name>
</geneLocation>
<keyword evidence="2" id="KW-0238">DNA-binding</keyword>
<protein>
    <submittedName>
        <fullName evidence="6">Transcriptional regulator, Crp/Fnr family</fullName>
    </submittedName>
</protein>
<dbReference type="InterPro" id="IPR000595">
    <property type="entry name" value="cNMP-bd_dom"/>
</dbReference>
<evidence type="ECO:0000313" key="6">
    <source>
        <dbReference type="EMBL" id="ADW71219.1"/>
    </source>
</evidence>
<dbReference type="SUPFAM" id="SSF51206">
    <property type="entry name" value="cAMP-binding domain-like"/>
    <property type="match status" value="1"/>
</dbReference>
<evidence type="ECO:0000259" key="4">
    <source>
        <dbReference type="PROSITE" id="PS50042"/>
    </source>
</evidence>
<dbReference type="Proteomes" id="UP000000343">
    <property type="component" value="Plasmid pACIX902"/>
</dbReference>
<dbReference type="Gene3D" id="1.10.10.10">
    <property type="entry name" value="Winged helix-like DNA-binding domain superfamily/Winged helix DNA-binding domain"/>
    <property type="match status" value="1"/>
</dbReference>
<dbReference type="PROSITE" id="PS50042">
    <property type="entry name" value="CNMP_BINDING_3"/>
    <property type="match status" value="1"/>
</dbReference>
<organism evidence="7">
    <name type="scientific">Granulicella tundricola (strain ATCC BAA-1859 / DSM 23138 / MP5ACTX9)</name>
    <dbReference type="NCBI Taxonomy" id="1198114"/>
    <lineage>
        <taxon>Bacteria</taxon>
        <taxon>Pseudomonadati</taxon>
        <taxon>Acidobacteriota</taxon>
        <taxon>Terriglobia</taxon>
        <taxon>Terriglobales</taxon>
        <taxon>Acidobacteriaceae</taxon>
        <taxon>Granulicella</taxon>
    </lineage>
</organism>
<dbReference type="PANTHER" id="PTHR24567">
    <property type="entry name" value="CRP FAMILY TRANSCRIPTIONAL REGULATORY PROTEIN"/>
    <property type="match status" value="1"/>
</dbReference>
<dbReference type="SMART" id="SM00419">
    <property type="entry name" value="HTH_CRP"/>
    <property type="match status" value="1"/>
</dbReference>
<dbReference type="Gene3D" id="2.60.120.10">
    <property type="entry name" value="Jelly Rolls"/>
    <property type="match status" value="1"/>
</dbReference>
<dbReference type="GO" id="GO:0005829">
    <property type="term" value="C:cytosol"/>
    <property type="evidence" value="ECO:0007669"/>
    <property type="project" value="TreeGrafter"/>
</dbReference>
<dbReference type="EMBL" id="CP002482">
    <property type="protein sequence ID" value="ADW71219.1"/>
    <property type="molecule type" value="Genomic_DNA"/>
</dbReference>
<feature type="domain" description="Cyclic nucleotide-binding" evidence="4">
    <location>
        <begin position="47"/>
        <end position="147"/>
    </location>
</feature>